<comment type="caution">
    <text evidence="1">The sequence shown here is derived from an EMBL/GenBank/DDBJ whole genome shotgun (WGS) entry which is preliminary data.</text>
</comment>
<dbReference type="EMBL" id="JBBYHR010000005">
    <property type="protein sequence ID" value="MEL1244846.1"/>
    <property type="molecule type" value="Genomic_DNA"/>
</dbReference>
<name>A0ABU9HXF9_9FLAO</name>
<protein>
    <submittedName>
        <fullName evidence="1">Uncharacterized protein</fullName>
    </submittedName>
</protein>
<gene>
    <name evidence="1" type="ORF">AAEO56_11280</name>
</gene>
<sequence length="153" mass="17060">MDLSTTIIGVAILVLCLVPLALANNKKKKKQQQLLQALMGLAESHYCKITQYDLWQNTAIGIDENAGCIFFVKKSDGANSLEKVHLAAIREAYSKGDPDPAAAEKLELVLVHAGAKELDVVLEFYNPEVAMQINDEWILIKKWQDIIQQAIRK</sequence>
<organism evidence="1 2">
    <name type="scientific">Flavobacterium arundinis</name>
    <dbReference type="NCBI Taxonomy" id="3139143"/>
    <lineage>
        <taxon>Bacteria</taxon>
        <taxon>Pseudomonadati</taxon>
        <taxon>Bacteroidota</taxon>
        <taxon>Flavobacteriia</taxon>
        <taxon>Flavobacteriales</taxon>
        <taxon>Flavobacteriaceae</taxon>
        <taxon>Flavobacterium</taxon>
    </lineage>
</organism>
<proteinExistence type="predicted"/>
<dbReference type="Proteomes" id="UP001464555">
    <property type="component" value="Unassembled WGS sequence"/>
</dbReference>
<keyword evidence="2" id="KW-1185">Reference proteome</keyword>
<evidence type="ECO:0000313" key="1">
    <source>
        <dbReference type="EMBL" id="MEL1244846.1"/>
    </source>
</evidence>
<evidence type="ECO:0000313" key="2">
    <source>
        <dbReference type="Proteomes" id="UP001464555"/>
    </source>
</evidence>
<accession>A0ABU9HXF9</accession>
<dbReference type="RefSeq" id="WP_341697159.1">
    <property type="nucleotide sequence ID" value="NZ_JBBYHR010000005.1"/>
</dbReference>
<reference evidence="1 2" key="1">
    <citation type="submission" date="2024-04" db="EMBL/GenBank/DDBJ databases">
        <title>Flavobacterium sp. DGU11 16S ribosomal RNA gene Genome sequencing and assembly.</title>
        <authorList>
            <person name="Park S."/>
        </authorList>
    </citation>
    <scope>NUCLEOTIDE SEQUENCE [LARGE SCALE GENOMIC DNA]</scope>
    <source>
        <strain evidence="1 2">DGU11</strain>
    </source>
</reference>